<dbReference type="InterPro" id="IPR039478">
    <property type="entry name" value="FAM184A/B_N"/>
</dbReference>
<dbReference type="PANTHER" id="PTHR31585">
    <property type="entry name" value="FOLATE-BIOPTERIN TRANSPORTER 1, CHLOROPLASTIC"/>
    <property type="match status" value="1"/>
</dbReference>
<dbReference type="InterPro" id="IPR036388">
    <property type="entry name" value="WH-like_DNA-bd_sf"/>
</dbReference>
<feature type="transmembrane region" description="Helical" evidence="8">
    <location>
        <begin position="1565"/>
        <end position="1588"/>
    </location>
</feature>
<feature type="transmembrane region" description="Helical" evidence="8">
    <location>
        <begin position="1495"/>
        <end position="1517"/>
    </location>
</feature>
<dbReference type="InterPro" id="IPR036259">
    <property type="entry name" value="MFS_trans_sf"/>
</dbReference>
<sequence length="1832" mass="208082">MCKKVAQLTKVIFQLNTRNEDYQAEAEHIRTAHATEIQQLTQDAADKMRVLQGKWQTQVATAAQRERQHVADRQKLMNEAQQQQRRTQASRVAAEEAFQAKVTELETQVQDAQRAFDERIEQLTQLALAKEKERVLSSQEEVAAQEARLDELRLKHTDEVEQLVTTSNAKYNKMLAEQLRAQDTLKADLVSAKHDWEKQKEEETAEHERQRLTQEMSAQTAFDKMKHELVTKIEALLVDTETLRGNETKLRDEKEILVKNQQEAARTIKQLELQLAKAQQDSQSVRQDASAHAEELQHMLAVSTEKIDELAQELVTLKQTLQTRDITLVQTQKDLEAAQLETLQQNATASELQSQLRQQLHEHGLQLANGKSEALISSQQIEAGQKQIKKLEAELAVAQKSIADMQIEGASNALTQSKLKQELERAEAEAKQVKVDNERALEILKEAHEGKLQKLMSSHTHEMEIQRAAATKQLEQLEIRMKEDSMKSSDENMAVLKKKHQQVLAEHEAASKNAQTKLREDVVNLEMQVETLQEQLAVQTQQFADLQKEHADVMRQLENSKQQVESLQAAKDALQSATLKAQNERDEAHQKQVQELKAHRENTLKSLTAEKNKLERQHAEALLQLTQDHSAAHQVNIEQLEAKRIQDLVAQDSAMRELYETQLAKLREDVENLQQALGASTDEATETRRSMEEIRLFEQEQLRSAIVRFAERTMAERARAELAVRQELENLQLDHSQNEHELEKRLMDESHAKLASLQAKADSDFARLATEYRQEVHASAQEHAEAMEKLRETLNSAQERAILAERAEASKQLAELSLKKDRERSEALLEAQTIHDQQYEELSARLQSTEESLTKKTLDWASAMREGQNLSAALASKTEEMTQKLAALEKSSREQVDTLKLAAKREMDKLLEENLAETKQLSDQFEETRQVMSEKVANLKTMIAEWQEKYEQRESRPEDVARIVELERLVVEKDALARRTLDEMAYFKRELLNREEMYNKTFARAPNVGMLQVITHLASVVEGIDVDAHPWKLEFISFCLAKIKPRILSFEEPDVMFRESLAAMYMDEEEYIEAAKALAAINLESSTRQYTDVEKAEKYVKIAELYLQEDETVDAENFINRASRFIHNVEDWALKLRFQVSYARILDSKRKFLDAALRYYEFSQSKPDEVDPDDLLELLCKAVTCAILASAGPQRSRLLGTLYKDERVKNSEHVAILEKMYMEQIIRRPELVQFEKSLLPHQKAVLSNGFTREELGKLLEIEPANAERVAATMIGEERMKGSIDQHLGFLEFENTEDEVLAAFDTRISSVCFNVNQCAEQIEQQYPDINIGLAAHQISVAVVYGSISGVIYSVLNNYLNMSAVLVATATALVKVPHALRVFTGLISDCYPIFGYRRRPYMVVGWAISFVCCLIMAVVPLGDPYYGDTSLEDIPESEWTTEQQAMINYDAPNKGIKLIILFMLAHLGTIVAYGAADGYLVELAQREPEAIRGSIQTDIAIVTAVAGILTSFMTGIGLNSEAYGGTFSWDMGFGGVMGVCAAFSLVTIPLCWYCVTEEKAPAQPTRAFFAYLYDFMQYRVIYQVLAFRFFNHIFSNFSVTAASKIKSIWSNVEPLNDGIASMISSIVSFAALYAVRKWGLHWSWRWVVIICQIAVVVIDCFPTFFTIWNVYRSQWFWLGVPLLAEVPSSIGELIAKLFVIEIAEPGSEATIMGLIISINNIGTPFSTVMYKSIDSHFSITAKDLKKDTHDVRMDVTYAYLIAYAFNLASIVFVYWLPRQKEHVHELKRTGGKSKLMGIVTICYILFGFFWVVLTNALTLSTSTSCLRIAGGSGC</sequence>
<dbReference type="Gene3D" id="1.20.1250.20">
    <property type="entry name" value="MFS general substrate transporter like domains"/>
    <property type="match status" value="1"/>
</dbReference>
<feature type="transmembrane region" description="Helical" evidence="8">
    <location>
        <begin position="1645"/>
        <end position="1669"/>
    </location>
</feature>
<evidence type="ECO:0000313" key="12">
    <source>
        <dbReference type="Proteomes" id="UP000237271"/>
    </source>
</evidence>
<evidence type="ECO:0000256" key="6">
    <source>
        <dbReference type="ARBA" id="ARBA00023136"/>
    </source>
</evidence>
<feature type="transmembrane region" description="Helical" evidence="8">
    <location>
        <begin position="1454"/>
        <end position="1474"/>
    </location>
</feature>
<feature type="domain" description="PCI" evidence="9">
    <location>
        <begin position="1253"/>
        <end position="1293"/>
    </location>
</feature>
<feature type="transmembrane region" description="Helical" evidence="8">
    <location>
        <begin position="1529"/>
        <end position="1553"/>
    </location>
</feature>
<dbReference type="OrthoDB" id="75801at2759"/>
<evidence type="ECO:0000313" key="11">
    <source>
        <dbReference type="EMBL" id="POM76107.1"/>
    </source>
</evidence>
<evidence type="ECO:0000256" key="4">
    <source>
        <dbReference type="ARBA" id="ARBA00022692"/>
    </source>
</evidence>
<evidence type="ECO:0000256" key="2">
    <source>
        <dbReference type="ARBA" id="ARBA00007015"/>
    </source>
</evidence>
<feature type="coiled-coil region" evidence="7">
    <location>
        <begin position="381"/>
        <end position="624"/>
    </location>
</feature>
<feature type="coiled-coil region" evidence="7">
    <location>
        <begin position="780"/>
        <end position="859"/>
    </location>
</feature>
<evidence type="ECO:0000259" key="9">
    <source>
        <dbReference type="Pfam" id="PF01399"/>
    </source>
</evidence>
<dbReference type="PANTHER" id="PTHR31585:SF5">
    <property type="entry name" value="RNA-BINDING S4 DOMAIN-CONTAINING PROTEIN"/>
    <property type="match status" value="1"/>
</dbReference>
<dbReference type="Pfam" id="PF01399">
    <property type="entry name" value="PCI"/>
    <property type="match status" value="1"/>
</dbReference>
<organism evidence="11 12">
    <name type="scientific">Phytophthora palmivora</name>
    <dbReference type="NCBI Taxonomy" id="4796"/>
    <lineage>
        <taxon>Eukaryota</taxon>
        <taxon>Sar</taxon>
        <taxon>Stramenopiles</taxon>
        <taxon>Oomycota</taxon>
        <taxon>Peronosporomycetes</taxon>
        <taxon>Peronosporales</taxon>
        <taxon>Peronosporaceae</taxon>
        <taxon>Phytophthora</taxon>
    </lineage>
</organism>
<keyword evidence="4 8" id="KW-0812">Transmembrane</keyword>
<dbReference type="SUPFAM" id="SSF103473">
    <property type="entry name" value="MFS general substrate transporter"/>
    <property type="match status" value="1"/>
</dbReference>
<protein>
    <submittedName>
        <fullName evidence="11">Uncharacterized protein</fullName>
    </submittedName>
</protein>
<dbReference type="Proteomes" id="UP000237271">
    <property type="component" value="Unassembled WGS sequence"/>
</dbReference>
<evidence type="ECO:0000256" key="5">
    <source>
        <dbReference type="ARBA" id="ARBA00022989"/>
    </source>
</evidence>
<comment type="subcellular location">
    <subcellularLocation>
        <location evidence="1">Membrane</location>
        <topology evidence="1">Multi-pass membrane protein</topology>
    </subcellularLocation>
</comment>
<feature type="coiled-coil region" evidence="7">
    <location>
        <begin position="893"/>
        <end position="956"/>
    </location>
</feature>
<keyword evidence="12" id="KW-1185">Reference proteome</keyword>
<dbReference type="InterPro" id="IPR000717">
    <property type="entry name" value="PCI_dom"/>
</dbReference>
<dbReference type="InterPro" id="IPR039309">
    <property type="entry name" value="BT1"/>
</dbReference>
<feature type="transmembrane region" description="Helical" evidence="8">
    <location>
        <begin position="1793"/>
        <end position="1811"/>
    </location>
</feature>
<keyword evidence="7" id="KW-0175">Coiled coil</keyword>
<dbReference type="GO" id="GO:0016020">
    <property type="term" value="C:membrane"/>
    <property type="evidence" value="ECO:0007669"/>
    <property type="project" value="UniProtKB-SubCell"/>
</dbReference>
<dbReference type="Pfam" id="PF15665">
    <property type="entry name" value="FAM184"/>
    <property type="match status" value="1"/>
</dbReference>
<proteinExistence type="inferred from homology"/>
<feature type="coiled-coil region" evidence="7">
    <location>
        <begin position="656"/>
        <end position="683"/>
    </location>
</feature>
<feature type="coiled-coil region" evidence="7">
    <location>
        <begin position="77"/>
        <end position="155"/>
    </location>
</feature>
<comment type="caution">
    <text evidence="11">The sequence shown here is derived from an EMBL/GenBank/DDBJ whole genome shotgun (WGS) entry which is preliminary data.</text>
</comment>
<feature type="transmembrane region" description="Helical" evidence="8">
    <location>
        <begin position="1755"/>
        <end position="1773"/>
    </location>
</feature>
<evidence type="ECO:0000256" key="8">
    <source>
        <dbReference type="SAM" id="Phobius"/>
    </source>
</evidence>
<name>A0A2P4YE65_9STRA</name>
<feature type="transmembrane region" description="Helical" evidence="8">
    <location>
        <begin position="1399"/>
        <end position="1419"/>
    </location>
</feature>
<keyword evidence="3" id="KW-0813">Transport</keyword>
<evidence type="ECO:0000256" key="7">
    <source>
        <dbReference type="SAM" id="Coils"/>
    </source>
</evidence>
<reference evidence="11 12" key="1">
    <citation type="journal article" date="2017" name="Genome Biol. Evol.">
        <title>Phytophthora megakarya and P. palmivora, closely related causal agents of cacao black pod rot, underwent increases in genome sizes and gene numbers by different mechanisms.</title>
        <authorList>
            <person name="Ali S.S."/>
            <person name="Shao J."/>
            <person name="Lary D.J."/>
            <person name="Kronmiller B."/>
            <person name="Shen D."/>
            <person name="Strem M.D."/>
            <person name="Amoako-Attah I."/>
            <person name="Akrofi A.Y."/>
            <person name="Begoude B.A."/>
            <person name="Ten Hoopen G.M."/>
            <person name="Coulibaly K."/>
            <person name="Kebe B.I."/>
            <person name="Melnick R.L."/>
            <person name="Guiltinan M.J."/>
            <person name="Tyler B.M."/>
            <person name="Meinhardt L.W."/>
            <person name="Bailey B.A."/>
        </authorList>
    </citation>
    <scope>NUCLEOTIDE SEQUENCE [LARGE SCALE GENOMIC DNA]</scope>
    <source>
        <strain evidence="12">sbr112.9</strain>
    </source>
</reference>
<evidence type="ECO:0000259" key="10">
    <source>
        <dbReference type="Pfam" id="PF15665"/>
    </source>
</evidence>
<feature type="coiled-coil region" evidence="7">
    <location>
        <begin position="254"/>
        <end position="320"/>
    </location>
</feature>
<keyword evidence="6 8" id="KW-0472">Membrane</keyword>
<dbReference type="Pfam" id="PF03092">
    <property type="entry name" value="BT1"/>
    <property type="match status" value="1"/>
</dbReference>
<gene>
    <name evidence="11" type="ORF">PHPALM_6697</name>
</gene>
<evidence type="ECO:0000256" key="1">
    <source>
        <dbReference type="ARBA" id="ARBA00004141"/>
    </source>
</evidence>
<comment type="similarity">
    <text evidence="2">Belongs to the major facilitator superfamily. Folate-biopterin transporter (TC 2.A.71) family.</text>
</comment>
<keyword evidence="5 8" id="KW-1133">Transmembrane helix</keyword>
<accession>A0A2P4YE65</accession>
<dbReference type="EMBL" id="NCKW01003537">
    <property type="protein sequence ID" value="POM76107.1"/>
    <property type="molecule type" value="Genomic_DNA"/>
</dbReference>
<evidence type="ECO:0000256" key="3">
    <source>
        <dbReference type="ARBA" id="ARBA00022448"/>
    </source>
</evidence>
<feature type="domain" description="Protein FAM184A/B N-terminal" evidence="10">
    <location>
        <begin position="11"/>
        <end position="223"/>
    </location>
</feature>
<dbReference type="Gene3D" id="1.10.10.10">
    <property type="entry name" value="Winged helix-like DNA-binding domain superfamily/Winged helix DNA-binding domain"/>
    <property type="match status" value="1"/>
</dbReference>